<dbReference type="PANTHER" id="PTHR43745">
    <property type="entry name" value="NITROREDUCTASE MJ1384-RELATED"/>
    <property type="match status" value="1"/>
</dbReference>
<evidence type="ECO:0000259" key="2">
    <source>
        <dbReference type="Pfam" id="PF22767"/>
    </source>
</evidence>
<name>A0ABW2TPM2_9PSEU</name>
<dbReference type="SUPFAM" id="SSF55469">
    <property type="entry name" value="FMN-dependent nitroreductase-like"/>
    <property type="match status" value="1"/>
</dbReference>
<sequence length="380" mass="41166">MTTDPVERTADGRALYTLYPARRGERPGPRPDGDLVLSRFAVLHRAGDSLLVECPRAWCDVRVQDPSVLAALGLLATPTSAVALKDVLPASAVDTFLDDLWEARVVVPAVGADEETELRLRQWSPFELWLHNRSRLGAAGGFNASWGLTAWADGEFPPLPARPVPYPGEPVDLPVPNLAALRETDPTLTAVVEDRRSEREHGAPMTLRQLGEFLYRTARVRGTHELDGIEHVDRPFPSGGALHELEVYPLVSAVDGVGPGLYHYDGHTHQLRPVSAVNDGTATLRTAAELATGAEDPQVVLVVTARFGRLMWKYEAMGYAAILKDVGVLYQAFYSAATAMGLAACAVGGGHAEVFNEITGRDYLEEGVVGEFLLGTRKES</sequence>
<dbReference type="Pfam" id="PF22767">
    <property type="entry name" value="ThcOx"/>
    <property type="match status" value="1"/>
</dbReference>
<dbReference type="InterPro" id="IPR052544">
    <property type="entry name" value="Bacteriocin_Proc_Enz"/>
</dbReference>
<feature type="domain" description="Cyanobactin oxidase ThcOx second" evidence="2">
    <location>
        <begin position="35"/>
        <end position="137"/>
    </location>
</feature>
<dbReference type="NCBIfam" id="TIGR03605">
    <property type="entry name" value="antibiot_sagB"/>
    <property type="match status" value="1"/>
</dbReference>
<organism evidence="3 4">
    <name type="scientific">Actinokineospora soli</name>
    <dbReference type="NCBI Taxonomy" id="1048753"/>
    <lineage>
        <taxon>Bacteria</taxon>
        <taxon>Bacillati</taxon>
        <taxon>Actinomycetota</taxon>
        <taxon>Actinomycetes</taxon>
        <taxon>Pseudonocardiales</taxon>
        <taxon>Pseudonocardiaceae</taxon>
        <taxon>Actinokineospora</taxon>
    </lineage>
</organism>
<comment type="caution">
    <text evidence="3">The sequence shown here is derived from an EMBL/GenBank/DDBJ whole genome shotgun (WGS) entry which is preliminary data.</text>
</comment>
<evidence type="ECO:0000313" key="3">
    <source>
        <dbReference type="EMBL" id="MFC7615203.1"/>
    </source>
</evidence>
<feature type="domain" description="Nitroreductase" evidence="1">
    <location>
        <begin position="208"/>
        <end position="369"/>
    </location>
</feature>
<dbReference type="InterPro" id="IPR054488">
    <property type="entry name" value="ThcOx_dom2"/>
</dbReference>
<dbReference type="Proteomes" id="UP001596512">
    <property type="component" value="Unassembled WGS sequence"/>
</dbReference>
<dbReference type="InterPro" id="IPR029479">
    <property type="entry name" value="Nitroreductase"/>
</dbReference>
<evidence type="ECO:0000313" key="4">
    <source>
        <dbReference type="Proteomes" id="UP001596512"/>
    </source>
</evidence>
<accession>A0ABW2TPM2</accession>
<gene>
    <name evidence="3" type="ORF">ACFQV2_18505</name>
</gene>
<proteinExistence type="predicted"/>
<dbReference type="Pfam" id="PF00881">
    <property type="entry name" value="Nitroreductase"/>
    <property type="match status" value="1"/>
</dbReference>
<dbReference type="CDD" id="cd02142">
    <property type="entry name" value="McbC_SagB-like_oxidoreductase"/>
    <property type="match status" value="1"/>
</dbReference>
<dbReference type="Gene3D" id="3.40.109.10">
    <property type="entry name" value="NADH Oxidase"/>
    <property type="match status" value="1"/>
</dbReference>
<reference evidence="4" key="1">
    <citation type="journal article" date="2019" name="Int. J. Syst. Evol. Microbiol.">
        <title>The Global Catalogue of Microorganisms (GCM) 10K type strain sequencing project: providing services to taxonomists for standard genome sequencing and annotation.</title>
        <authorList>
            <consortium name="The Broad Institute Genomics Platform"/>
            <consortium name="The Broad Institute Genome Sequencing Center for Infectious Disease"/>
            <person name="Wu L."/>
            <person name="Ma J."/>
        </authorList>
    </citation>
    <scope>NUCLEOTIDE SEQUENCE [LARGE SCALE GENOMIC DNA]</scope>
    <source>
        <strain evidence="4">JCM 17695</strain>
    </source>
</reference>
<dbReference type="InterPro" id="IPR000415">
    <property type="entry name" value="Nitroreductase-like"/>
</dbReference>
<evidence type="ECO:0000259" key="1">
    <source>
        <dbReference type="Pfam" id="PF00881"/>
    </source>
</evidence>
<protein>
    <submittedName>
        <fullName evidence="3">SagB family peptide dehydrogenase</fullName>
    </submittedName>
</protein>
<keyword evidence="4" id="KW-1185">Reference proteome</keyword>
<dbReference type="PANTHER" id="PTHR43745:SF2">
    <property type="entry name" value="NITROREDUCTASE MJ1384-RELATED"/>
    <property type="match status" value="1"/>
</dbReference>
<dbReference type="EMBL" id="JBHTEY010000004">
    <property type="protein sequence ID" value="MFC7615203.1"/>
    <property type="molecule type" value="Genomic_DNA"/>
</dbReference>
<dbReference type="InterPro" id="IPR020051">
    <property type="entry name" value="SagB-type_dehydrogenase"/>
</dbReference>